<dbReference type="Pfam" id="PF01420">
    <property type="entry name" value="Methylase_S"/>
    <property type="match status" value="1"/>
</dbReference>
<evidence type="ECO:0000259" key="11">
    <source>
        <dbReference type="Pfam" id="PF02384"/>
    </source>
</evidence>
<dbReference type="GO" id="GO:0003677">
    <property type="term" value="F:DNA binding"/>
    <property type="evidence" value="ECO:0007669"/>
    <property type="project" value="UniProtKB-KW"/>
</dbReference>
<evidence type="ECO:0000259" key="10">
    <source>
        <dbReference type="Pfam" id="PF01420"/>
    </source>
</evidence>
<evidence type="ECO:0000256" key="7">
    <source>
        <dbReference type="ARBA" id="ARBA00022747"/>
    </source>
</evidence>
<evidence type="ECO:0000256" key="5">
    <source>
        <dbReference type="ARBA" id="ARBA00022679"/>
    </source>
</evidence>
<keyword evidence="7" id="KW-0680">Restriction system</keyword>
<dbReference type="OrthoDB" id="9784823at2"/>
<sequence>MIINEKVFTQLLETVSAASREPVATVLAFLYWWRLQEQGTLDDSQSMQRFVGRSTTGTVDALKGMLERVGYAAVDSGWDRMESLPTLNALVEKICLFGAQGLLKDLHFDDAYYWAPSASPSLALAPTLAELLVSLLELRPGQQVYAPWDVTGQLSTRLLRSDTAPTTETAATSAVASLIALVVEAGKSTVHATDPILSPAAVKAGQLIQFDAAVAAPPMGLRYPTTAVESDLFNRFPEKTSTGSILQIRHLIAHTQGRIVVVVPNSVLFSVGAERTLRKELVERQLIEAVIALPSGLFAGSTTSAAILILNSARPSEQVRFVNADAPAFRAIDSRKRTTLTHLPALLDLINDTSPSPQATSVNSETLSGQDFSLEVGRYVVEDSVRELEKTLASFQTIKLSEGFEIIRARQHATTTTGVAVREVLAADVPDFAYIPSAGKEALFDLGSPKATSYFLKPYDIVLAIKGSVGKVGMVQAVPAPGEGGWLAGQSFVVLRALPQGSCTPHVLLTYLRSAAGQSALNRLMVGATMPTLQLASLKELSVPVPDELDAEKMRDAVDAEARLQAAIEELKRGQAGLSAGFWR</sequence>
<comment type="similarity">
    <text evidence="1">Belongs to the N(4)/N(6)-methyltransferase family.</text>
</comment>
<dbReference type="GO" id="GO:0032259">
    <property type="term" value="P:methylation"/>
    <property type="evidence" value="ECO:0007669"/>
    <property type="project" value="UniProtKB-KW"/>
</dbReference>
<name>A0A5E6T7R8_PSEFL</name>
<dbReference type="Gene3D" id="3.90.220.20">
    <property type="entry name" value="DNA methylase specificity domains"/>
    <property type="match status" value="1"/>
</dbReference>
<evidence type="ECO:0000256" key="9">
    <source>
        <dbReference type="ARBA" id="ARBA00047942"/>
    </source>
</evidence>
<dbReference type="Pfam" id="PF02384">
    <property type="entry name" value="N6_Mtase"/>
    <property type="match status" value="1"/>
</dbReference>
<dbReference type="PANTHER" id="PTHR42933">
    <property type="entry name" value="SLR6095 PROTEIN"/>
    <property type="match status" value="1"/>
</dbReference>
<comment type="catalytic activity">
    <reaction evidence="9">
        <text>a 2'-deoxyadenosine in DNA + S-adenosyl-L-methionine = an N(6)-methyl-2'-deoxyadenosine in DNA + S-adenosyl-L-homocysteine + H(+)</text>
        <dbReference type="Rhea" id="RHEA:15197"/>
        <dbReference type="Rhea" id="RHEA-COMP:12418"/>
        <dbReference type="Rhea" id="RHEA-COMP:12419"/>
        <dbReference type="ChEBI" id="CHEBI:15378"/>
        <dbReference type="ChEBI" id="CHEBI:57856"/>
        <dbReference type="ChEBI" id="CHEBI:59789"/>
        <dbReference type="ChEBI" id="CHEBI:90615"/>
        <dbReference type="ChEBI" id="CHEBI:90616"/>
        <dbReference type="EC" id="2.1.1.72"/>
    </reaction>
</comment>
<evidence type="ECO:0000256" key="8">
    <source>
        <dbReference type="ARBA" id="ARBA00023125"/>
    </source>
</evidence>
<evidence type="ECO:0000256" key="1">
    <source>
        <dbReference type="ARBA" id="ARBA00006594"/>
    </source>
</evidence>
<dbReference type="InterPro" id="IPR000055">
    <property type="entry name" value="Restrct_endonuc_typeI_TRD"/>
</dbReference>
<dbReference type="InterPro" id="IPR029063">
    <property type="entry name" value="SAM-dependent_MTases_sf"/>
</dbReference>
<evidence type="ECO:0000313" key="12">
    <source>
        <dbReference type="EMBL" id="VVM89134.1"/>
    </source>
</evidence>
<dbReference type="GO" id="GO:0009007">
    <property type="term" value="F:site-specific DNA-methyltransferase (adenine-specific) activity"/>
    <property type="evidence" value="ECO:0007669"/>
    <property type="project" value="UniProtKB-EC"/>
</dbReference>
<proteinExistence type="inferred from homology"/>
<dbReference type="EMBL" id="CABVHK010000008">
    <property type="protein sequence ID" value="VVM89134.1"/>
    <property type="molecule type" value="Genomic_DNA"/>
</dbReference>
<dbReference type="PANTHER" id="PTHR42933:SF3">
    <property type="entry name" value="TYPE I RESTRICTION ENZYME MJAVIII METHYLASE SUBUNIT"/>
    <property type="match status" value="1"/>
</dbReference>
<keyword evidence="4" id="KW-0489">Methyltransferase</keyword>
<accession>A0A5E6T7R8</accession>
<dbReference type="GO" id="GO:0008170">
    <property type="term" value="F:N-methyltransferase activity"/>
    <property type="evidence" value="ECO:0007669"/>
    <property type="project" value="InterPro"/>
</dbReference>
<dbReference type="InterPro" id="IPR003356">
    <property type="entry name" value="DNA_methylase_A-5"/>
</dbReference>
<dbReference type="EC" id="2.1.1.72" evidence="3"/>
<dbReference type="GO" id="GO:0009307">
    <property type="term" value="P:DNA restriction-modification system"/>
    <property type="evidence" value="ECO:0007669"/>
    <property type="project" value="UniProtKB-KW"/>
</dbReference>
<dbReference type="RefSeq" id="WP_150711461.1">
    <property type="nucleotide sequence ID" value="NZ_CABVHK010000008.1"/>
</dbReference>
<dbReference type="AlphaFoldDB" id="A0A5E6T7R8"/>
<dbReference type="InterPro" id="IPR051537">
    <property type="entry name" value="DNA_Adenine_Mtase"/>
</dbReference>
<dbReference type="SUPFAM" id="SSF53335">
    <property type="entry name" value="S-adenosyl-L-methionine-dependent methyltransferases"/>
    <property type="match status" value="1"/>
</dbReference>
<dbReference type="Proteomes" id="UP000326953">
    <property type="component" value="Unassembled WGS sequence"/>
</dbReference>
<keyword evidence="8" id="KW-0238">DNA-binding</keyword>
<dbReference type="Gene3D" id="3.40.50.150">
    <property type="entry name" value="Vaccinia Virus protein VP39"/>
    <property type="match status" value="1"/>
</dbReference>
<keyword evidence="5" id="KW-0808">Transferase</keyword>
<dbReference type="InterPro" id="IPR044946">
    <property type="entry name" value="Restrct_endonuc_typeI_TRD_sf"/>
</dbReference>
<evidence type="ECO:0000256" key="4">
    <source>
        <dbReference type="ARBA" id="ARBA00022603"/>
    </source>
</evidence>
<organism evidence="12 13">
    <name type="scientific">Pseudomonas fluorescens</name>
    <dbReference type="NCBI Taxonomy" id="294"/>
    <lineage>
        <taxon>Bacteria</taxon>
        <taxon>Pseudomonadati</taxon>
        <taxon>Pseudomonadota</taxon>
        <taxon>Gammaproteobacteria</taxon>
        <taxon>Pseudomonadales</taxon>
        <taxon>Pseudomonadaceae</taxon>
        <taxon>Pseudomonas</taxon>
    </lineage>
</organism>
<protein>
    <recommendedName>
        <fullName evidence="3">site-specific DNA-methyltransferase (adenine-specific)</fullName>
        <ecNumber evidence="3">2.1.1.72</ecNumber>
    </recommendedName>
</protein>
<evidence type="ECO:0000256" key="2">
    <source>
        <dbReference type="ARBA" id="ARBA00010923"/>
    </source>
</evidence>
<evidence type="ECO:0000256" key="6">
    <source>
        <dbReference type="ARBA" id="ARBA00022691"/>
    </source>
</evidence>
<dbReference type="SUPFAM" id="SSF116734">
    <property type="entry name" value="DNA methylase specificity domain"/>
    <property type="match status" value="1"/>
</dbReference>
<keyword evidence="6" id="KW-0949">S-adenosyl-L-methionine</keyword>
<gene>
    <name evidence="12" type="ORF">PS662_02733</name>
</gene>
<comment type="similarity">
    <text evidence="2">Belongs to the type-I restriction system S methylase family.</text>
</comment>
<feature type="domain" description="Type I restriction modification DNA specificity" evidence="10">
    <location>
        <begin position="447"/>
        <end position="554"/>
    </location>
</feature>
<evidence type="ECO:0000256" key="3">
    <source>
        <dbReference type="ARBA" id="ARBA00011900"/>
    </source>
</evidence>
<feature type="domain" description="DNA methylase adenine-specific" evidence="11">
    <location>
        <begin position="196"/>
        <end position="386"/>
    </location>
</feature>
<evidence type="ECO:0000313" key="13">
    <source>
        <dbReference type="Proteomes" id="UP000326953"/>
    </source>
</evidence>
<reference evidence="12 13" key="1">
    <citation type="submission" date="2019-09" db="EMBL/GenBank/DDBJ databases">
        <authorList>
            <person name="Chandra G."/>
            <person name="Truman W A."/>
        </authorList>
    </citation>
    <scope>NUCLEOTIDE SEQUENCE [LARGE SCALE GENOMIC DNA]</scope>
    <source>
        <strain evidence="12">PS662</strain>
    </source>
</reference>